<gene>
    <name evidence="3" type="ORF">CASFOL_006803</name>
</gene>
<dbReference type="AlphaFoldDB" id="A0ABD3E7E5"/>
<dbReference type="Proteomes" id="UP001632038">
    <property type="component" value="Unassembled WGS sequence"/>
</dbReference>
<comment type="caution">
    <text evidence="3">The sequence shown here is derived from an EMBL/GenBank/DDBJ whole genome shotgun (WGS) entry which is preliminary data.</text>
</comment>
<feature type="domain" description="F-box" evidence="1">
    <location>
        <begin position="20"/>
        <end position="54"/>
    </location>
</feature>
<dbReference type="EMBL" id="JAVIJP010000007">
    <property type="protein sequence ID" value="KAL3650400.1"/>
    <property type="molecule type" value="Genomic_DNA"/>
</dbReference>
<sequence length="404" mass="47515">MAKLFKAEKPSSAQIVASIDDLLIEIIKRLPMKKIVQFKLVSKHWDSIIMDTKLCLLQNQLSAVGLIFEAYKALDSYIIFLDKSISPLVRNMTRINDTWYQHCKIIHSCNGLLLCVSNPAPNLSQRYYVCNPTTKKYITLPKVVFDHGRVSIRGMYLAFDPSKSPHYKVVCLLRSSRDWLHLFDVYSSETRSWKKGTKLFSANVRFDIEDGVYWSGAIHWVNVVTKPREFIYFSLDCDQTPKKFPKPPLQDDKEYNRSSYYFGESCDHLHFVDAHRELDEFIVYEMKRDYSEWFVKFIVSVPEIQRDYSEWDYSEWLVKHKANNENSYESFYKYKVSVQVDTVVRGENDEDSFLVIETSRRIARYNLKQKSCETLCDIKSVVGDRWVYWGSKCPFQYIKSICSV</sequence>
<evidence type="ECO:0000259" key="1">
    <source>
        <dbReference type="Pfam" id="PF00646"/>
    </source>
</evidence>
<dbReference type="Gene3D" id="1.20.1280.50">
    <property type="match status" value="1"/>
</dbReference>
<evidence type="ECO:0008006" key="5">
    <source>
        <dbReference type="Google" id="ProtNLM"/>
    </source>
</evidence>
<evidence type="ECO:0000313" key="3">
    <source>
        <dbReference type="EMBL" id="KAL3650400.1"/>
    </source>
</evidence>
<dbReference type="PANTHER" id="PTHR35546:SF130">
    <property type="entry name" value="EXPRESSED PROTEIN"/>
    <property type="match status" value="1"/>
</dbReference>
<dbReference type="InterPro" id="IPR017451">
    <property type="entry name" value="F-box-assoc_interact_dom"/>
</dbReference>
<reference evidence="4" key="1">
    <citation type="journal article" date="2024" name="IScience">
        <title>Strigolactones Initiate the Formation of Haustorium-like Structures in Castilleja.</title>
        <authorList>
            <person name="Buerger M."/>
            <person name="Peterson D."/>
            <person name="Chory J."/>
        </authorList>
    </citation>
    <scope>NUCLEOTIDE SEQUENCE [LARGE SCALE GENOMIC DNA]</scope>
</reference>
<dbReference type="InterPro" id="IPR013187">
    <property type="entry name" value="F-box-assoc_dom_typ3"/>
</dbReference>
<evidence type="ECO:0000313" key="4">
    <source>
        <dbReference type="Proteomes" id="UP001632038"/>
    </source>
</evidence>
<dbReference type="InterPro" id="IPR036047">
    <property type="entry name" value="F-box-like_dom_sf"/>
</dbReference>
<dbReference type="NCBIfam" id="TIGR01640">
    <property type="entry name" value="F_box_assoc_1"/>
    <property type="match status" value="1"/>
</dbReference>
<evidence type="ECO:0000259" key="2">
    <source>
        <dbReference type="Pfam" id="PF08268"/>
    </source>
</evidence>
<dbReference type="Pfam" id="PF08268">
    <property type="entry name" value="FBA_3"/>
    <property type="match status" value="1"/>
</dbReference>
<dbReference type="InterPro" id="IPR055290">
    <property type="entry name" value="At3g26010-like"/>
</dbReference>
<keyword evidence="4" id="KW-1185">Reference proteome</keyword>
<feature type="domain" description="F-box associated beta-propeller type 3" evidence="2">
    <location>
        <begin position="101"/>
        <end position="227"/>
    </location>
</feature>
<name>A0ABD3E7E5_9LAMI</name>
<protein>
    <recommendedName>
        <fullName evidence="5">F-box domain-containing protein</fullName>
    </recommendedName>
</protein>
<dbReference type="Pfam" id="PF00646">
    <property type="entry name" value="F-box"/>
    <property type="match status" value="1"/>
</dbReference>
<accession>A0ABD3E7E5</accession>
<dbReference type="InterPro" id="IPR001810">
    <property type="entry name" value="F-box_dom"/>
</dbReference>
<proteinExistence type="predicted"/>
<organism evidence="3 4">
    <name type="scientific">Castilleja foliolosa</name>
    <dbReference type="NCBI Taxonomy" id="1961234"/>
    <lineage>
        <taxon>Eukaryota</taxon>
        <taxon>Viridiplantae</taxon>
        <taxon>Streptophyta</taxon>
        <taxon>Embryophyta</taxon>
        <taxon>Tracheophyta</taxon>
        <taxon>Spermatophyta</taxon>
        <taxon>Magnoliopsida</taxon>
        <taxon>eudicotyledons</taxon>
        <taxon>Gunneridae</taxon>
        <taxon>Pentapetalae</taxon>
        <taxon>asterids</taxon>
        <taxon>lamiids</taxon>
        <taxon>Lamiales</taxon>
        <taxon>Orobanchaceae</taxon>
        <taxon>Pedicularideae</taxon>
        <taxon>Castillejinae</taxon>
        <taxon>Castilleja</taxon>
    </lineage>
</organism>
<dbReference type="SUPFAM" id="SSF81383">
    <property type="entry name" value="F-box domain"/>
    <property type="match status" value="1"/>
</dbReference>
<dbReference type="PANTHER" id="PTHR35546">
    <property type="entry name" value="F-BOX PROTEIN INTERACTION DOMAIN PROTEIN-RELATED"/>
    <property type="match status" value="1"/>
</dbReference>